<keyword evidence="1" id="KW-0732">Signal</keyword>
<proteinExistence type="predicted"/>
<feature type="chain" id="PRO_5022732307" description="DUF4292 domain-containing protein" evidence="1">
    <location>
        <begin position="23"/>
        <end position="200"/>
    </location>
</feature>
<protein>
    <recommendedName>
        <fullName evidence="4">DUF4292 domain-containing protein</fullName>
    </recommendedName>
</protein>
<gene>
    <name evidence="2" type="ORF">FVR03_01485</name>
</gene>
<evidence type="ECO:0000256" key="1">
    <source>
        <dbReference type="SAM" id="SignalP"/>
    </source>
</evidence>
<dbReference type="PROSITE" id="PS51257">
    <property type="entry name" value="PROKAR_LIPOPROTEIN"/>
    <property type="match status" value="1"/>
</dbReference>
<evidence type="ECO:0000313" key="2">
    <source>
        <dbReference type="EMBL" id="TXK52417.1"/>
    </source>
</evidence>
<dbReference type="RefSeq" id="WP_147919989.1">
    <property type="nucleotide sequence ID" value="NZ_VRTY01000003.1"/>
</dbReference>
<keyword evidence="3" id="KW-1185">Reference proteome</keyword>
<dbReference type="Proteomes" id="UP000321926">
    <property type="component" value="Unassembled WGS sequence"/>
</dbReference>
<evidence type="ECO:0008006" key="4">
    <source>
        <dbReference type="Google" id="ProtNLM"/>
    </source>
</evidence>
<organism evidence="2 3">
    <name type="scientific">Pontibacter qinzhouensis</name>
    <dbReference type="NCBI Taxonomy" id="2603253"/>
    <lineage>
        <taxon>Bacteria</taxon>
        <taxon>Pseudomonadati</taxon>
        <taxon>Bacteroidota</taxon>
        <taxon>Cytophagia</taxon>
        <taxon>Cytophagales</taxon>
        <taxon>Hymenobacteraceae</taxon>
        <taxon>Pontibacter</taxon>
    </lineage>
</organism>
<dbReference type="EMBL" id="VRTY01000003">
    <property type="protein sequence ID" value="TXK52417.1"/>
    <property type="molecule type" value="Genomic_DNA"/>
</dbReference>
<evidence type="ECO:0000313" key="3">
    <source>
        <dbReference type="Proteomes" id="UP000321926"/>
    </source>
</evidence>
<sequence length="200" mass="21937">MISSSNRLVQRLLSAISVCLLAACQQAQTIKAFTEADYRLEGIENVKINGLSLEERAGTGRRLSNQERDDLLAAVATNNLTLDATMLLHVSLREPTGDQTLTITNMKWLILVEGQEALTGNMDQAMVLHDGLNRIPVQSPVQLTEVDGRPNYEGLSRVVNLVSSNGDIRQALTFQIKPTVKTPVGNIESPKFISVSKPRE</sequence>
<reference evidence="2 3" key="1">
    <citation type="submission" date="2019-08" db="EMBL/GenBank/DDBJ databases">
        <authorList>
            <person name="Shi S."/>
        </authorList>
    </citation>
    <scope>NUCLEOTIDE SEQUENCE [LARGE SCALE GENOMIC DNA]</scope>
    <source>
        <strain evidence="2 3">GY10130</strain>
    </source>
</reference>
<feature type="signal peptide" evidence="1">
    <location>
        <begin position="1"/>
        <end position="22"/>
    </location>
</feature>
<dbReference type="OrthoDB" id="1496206at2"/>
<name>A0A5C8KCT3_9BACT</name>
<comment type="caution">
    <text evidence="2">The sequence shown here is derived from an EMBL/GenBank/DDBJ whole genome shotgun (WGS) entry which is preliminary data.</text>
</comment>
<dbReference type="AlphaFoldDB" id="A0A5C8KCT3"/>
<accession>A0A5C8KCT3</accession>